<dbReference type="InterPro" id="IPR051477">
    <property type="entry name" value="Expansin_CellWall"/>
</dbReference>
<evidence type="ECO:0000313" key="2">
    <source>
        <dbReference type="EMBL" id="KAJ7035285.1"/>
    </source>
</evidence>
<dbReference type="AlphaFoldDB" id="A0AAD6X4I8"/>
<dbReference type="Proteomes" id="UP001218188">
    <property type="component" value="Unassembled WGS sequence"/>
</dbReference>
<dbReference type="PANTHER" id="PTHR31836:SF21">
    <property type="entry name" value="EXPANSIN-LIKE PROTEIN 7"/>
    <property type="match status" value="1"/>
</dbReference>
<evidence type="ECO:0000313" key="3">
    <source>
        <dbReference type="Proteomes" id="UP001218188"/>
    </source>
</evidence>
<accession>A0AAD6X4I8</accession>
<dbReference type="Gene3D" id="2.40.40.10">
    <property type="entry name" value="RlpA-like domain"/>
    <property type="match status" value="1"/>
</dbReference>
<dbReference type="SUPFAM" id="SSF50685">
    <property type="entry name" value="Barwin-like endoglucanases"/>
    <property type="match status" value="1"/>
</dbReference>
<evidence type="ECO:0000256" key="1">
    <source>
        <dbReference type="ARBA" id="ARBA00022729"/>
    </source>
</evidence>
<gene>
    <name evidence="2" type="ORF">C8F04DRAFT_955246</name>
</gene>
<proteinExistence type="predicted"/>
<name>A0AAD6X4I8_9AGAR</name>
<organism evidence="2 3">
    <name type="scientific">Mycena alexandri</name>
    <dbReference type="NCBI Taxonomy" id="1745969"/>
    <lineage>
        <taxon>Eukaryota</taxon>
        <taxon>Fungi</taxon>
        <taxon>Dikarya</taxon>
        <taxon>Basidiomycota</taxon>
        <taxon>Agaricomycotina</taxon>
        <taxon>Agaricomycetes</taxon>
        <taxon>Agaricomycetidae</taxon>
        <taxon>Agaricales</taxon>
        <taxon>Marasmiineae</taxon>
        <taxon>Mycenaceae</taxon>
        <taxon>Mycena</taxon>
    </lineage>
</organism>
<dbReference type="EMBL" id="JARJCM010000051">
    <property type="protein sequence ID" value="KAJ7035285.1"/>
    <property type="molecule type" value="Genomic_DNA"/>
</dbReference>
<reference evidence="2" key="1">
    <citation type="submission" date="2023-03" db="EMBL/GenBank/DDBJ databases">
        <title>Massive genome expansion in bonnet fungi (Mycena s.s.) driven by repeated elements and novel gene families across ecological guilds.</title>
        <authorList>
            <consortium name="Lawrence Berkeley National Laboratory"/>
            <person name="Harder C.B."/>
            <person name="Miyauchi S."/>
            <person name="Viragh M."/>
            <person name="Kuo A."/>
            <person name="Thoen E."/>
            <person name="Andreopoulos B."/>
            <person name="Lu D."/>
            <person name="Skrede I."/>
            <person name="Drula E."/>
            <person name="Henrissat B."/>
            <person name="Morin E."/>
            <person name="Kohler A."/>
            <person name="Barry K."/>
            <person name="LaButti K."/>
            <person name="Morin E."/>
            <person name="Salamov A."/>
            <person name="Lipzen A."/>
            <person name="Mereny Z."/>
            <person name="Hegedus B."/>
            <person name="Baldrian P."/>
            <person name="Stursova M."/>
            <person name="Weitz H."/>
            <person name="Taylor A."/>
            <person name="Grigoriev I.V."/>
            <person name="Nagy L.G."/>
            <person name="Martin F."/>
            <person name="Kauserud H."/>
        </authorList>
    </citation>
    <scope>NUCLEOTIDE SEQUENCE</scope>
    <source>
        <strain evidence="2">CBHHK200</strain>
    </source>
</reference>
<sequence length="95" mass="9943">PATFFSPGGQFGVCGFAIQNTDLVAALSPEKFANGAHCGTVFTVESTGVSVAVEVGDECVTCSGNELDLTPSAFERLAPLTHPIKQNIHICEKVF</sequence>
<comment type="caution">
    <text evidence="2">The sequence shown here is derived from an EMBL/GenBank/DDBJ whole genome shotgun (WGS) entry which is preliminary data.</text>
</comment>
<dbReference type="CDD" id="cd22191">
    <property type="entry name" value="DPBB_RlpA_EXP_N-like"/>
    <property type="match status" value="1"/>
</dbReference>
<keyword evidence="3" id="KW-1185">Reference proteome</keyword>
<keyword evidence="1" id="KW-0732">Signal</keyword>
<protein>
    <submittedName>
        <fullName evidence="2">Uncharacterized protein</fullName>
    </submittedName>
</protein>
<feature type="non-terminal residue" evidence="2">
    <location>
        <position position="1"/>
    </location>
</feature>
<dbReference type="InterPro" id="IPR036908">
    <property type="entry name" value="RlpA-like_sf"/>
</dbReference>
<dbReference type="PANTHER" id="PTHR31836">
    <property type="match status" value="1"/>
</dbReference>